<comment type="caution">
    <text evidence="2">The sequence shown here is derived from an EMBL/GenBank/DDBJ whole genome shotgun (WGS) entry which is preliminary data.</text>
</comment>
<gene>
    <name evidence="2" type="ORF">CLV28_1874</name>
</gene>
<dbReference type="GO" id="GO:0005737">
    <property type="term" value="C:cytoplasm"/>
    <property type="evidence" value="ECO:0007669"/>
    <property type="project" value="TreeGrafter"/>
</dbReference>
<evidence type="ECO:0000313" key="2">
    <source>
        <dbReference type="EMBL" id="PJJ74378.1"/>
    </source>
</evidence>
<keyword evidence="2" id="KW-0808">Transferase</keyword>
<accession>A0A2M9CRB9</accession>
<dbReference type="InterPro" id="IPR051908">
    <property type="entry name" value="Ribosomal_N-acetyltransferase"/>
</dbReference>
<dbReference type="EMBL" id="PGFE01000002">
    <property type="protein sequence ID" value="PJJ74378.1"/>
    <property type="molecule type" value="Genomic_DNA"/>
</dbReference>
<dbReference type="InterPro" id="IPR016181">
    <property type="entry name" value="Acyl_CoA_acyltransferase"/>
</dbReference>
<dbReference type="Gene3D" id="3.40.630.30">
    <property type="match status" value="1"/>
</dbReference>
<dbReference type="SUPFAM" id="SSF55729">
    <property type="entry name" value="Acyl-CoA N-acyltransferases (Nat)"/>
    <property type="match status" value="1"/>
</dbReference>
<proteinExistence type="predicted"/>
<dbReference type="GO" id="GO:1990189">
    <property type="term" value="F:protein N-terminal-serine acetyltransferase activity"/>
    <property type="evidence" value="ECO:0007669"/>
    <property type="project" value="TreeGrafter"/>
</dbReference>
<feature type="domain" description="N-acetyltransferase" evidence="1">
    <location>
        <begin position="19"/>
        <end position="186"/>
    </location>
</feature>
<dbReference type="Proteomes" id="UP000231693">
    <property type="component" value="Unassembled WGS sequence"/>
</dbReference>
<reference evidence="2 3" key="1">
    <citation type="submission" date="2017-11" db="EMBL/GenBank/DDBJ databases">
        <title>Genomic Encyclopedia of Archaeal and Bacterial Type Strains, Phase II (KMG-II): From Individual Species to Whole Genera.</title>
        <authorList>
            <person name="Goeker M."/>
        </authorList>
    </citation>
    <scope>NUCLEOTIDE SEQUENCE [LARGE SCALE GENOMIC DNA]</scope>
    <source>
        <strain evidence="2 3">DSM 25478</strain>
    </source>
</reference>
<keyword evidence="3" id="KW-1185">Reference proteome</keyword>
<name>A0A2M9CRB9_9CELL</name>
<dbReference type="PROSITE" id="PS51186">
    <property type="entry name" value="GNAT"/>
    <property type="match status" value="1"/>
</dbReference>
<dbReference type="InterPro" id="IPR000182">
    <property type="entry name" value="GNAT_dom"/>
</dbReference>
<dbReference type="RefSeq" id="WP_100422985.1">
    <property type="nucleotide sequence ID" value="NZ_BOOX01000014.1"/>
</dbReference>
<dbReference type="PANTHER" id="PTHR43441">
    <property type="entry name" value="RIBOSOMAL-PROTEIN-SERINE ACETYLTRANSFERASE"/>
    <property type="match status" value="1"/>
</dbReference>
<dbReference type="PANTHER" id="PTHR43441:SF10">
    <property type="entry name" value="ACETYLTRANSFERASE"/>
    <property type="match status" value="1"/>
</dbReference>
<dbReference type="GO" id="GO:0008999">
    <property type="term" value="F:protein-N-terminal-alanine acetyltransferase activity"/>
    <property type="evidence" value="ECO:0007669"/>
    <property type="project" value="TreeGrafter"/>
</dbReference>
<evidence type="ECO:0000259" key="1">
    <source>
        <dbReference type="PROSITE" id="PS51186"/>
    </source>
</evidence>
<protein>
    <submittedName>
        <fullName evidence="2">RimJ/RimL family protein N-acetyltransferase</fullName>
    </submittedName>
</protein>
<evidence type="ECO:0000313" key="3">
    <source>
        <dbReference type="Proteomes" id="UP000231693"/>
    </source>
</evidence>
<dbReference type="AlphaFoldDB" id="A0A2M9CRB9"/>
<dbReference type="OrthoDB" id="9795188at2"/>
<organism evidence="2 3">
    <name type="scientific">Sediminihabitans luteus</name>
    <dbReference type="NCBI Taxonomy" id="1138585"/>
    <lineage>
        <taxon>Bacteria</taxon>
        <taxon>Bacillati</taxon>
        <taxon>Actinomycetota</taxon>
        <taxon>Actinomycetes</taxon>
        <taxon>Micrococcales</taxon>
        <taxon>Cellulomonadaceae</taxon>
        <taxon>Sediminihabitans</taxon>
    </lineage>
</organism>
<sequence>MEPFVLTGDRVRLSVPTPADVDEITRACRTPEIQRWTVVPSPYERADAVRFVDELCTQAWAQDTAYTWAVRDPGDEASVLGMVGLHVDPATPAAPSAEIGYWLAPEARGRGLMSASVALVLDWGFDPEGLGLHRALWHAYVGNWASRRVAWRVGFRVEGTVRAHLVQRGERRDAWVGTLLAGDPREPVEPWVGP</sequence>
<dbReference type="Pfam" id="PF13302">
    <property type="entry name" value="Acetyltransf_3"/>
    <property type="match status" value="1"/>
</dbReference>